<accession>A0A449BEZ0</accession>
<gene>
    <name evidence="1" type="primary">trmK</name>
    <name evidence="1" type="ORF">NCTC10138_01388</name>
</gene>
<keyword evidence="1" id="KW-0808">Transferase</keyword>
<evidence type="ECO:0000313" key="2">
    <source>
        <dbReference type="Proteomes" id="UP000289841"/>
    </source>
</evidence>
<proteinExistence type="predicted"/>
<organism evidence="1 2">
    <name type="scientific">Haploplasma axanthum</name>
    <name type="common">Acholeplasma axanthum</name>
    <dbReference type="NCBI Taxonomy" id="29552"/>
    <lineage>
        <taxon>Bacteria</taxon>
        <taxon>Bacillati</taxon>
        <taxon>Mycoplasmatota</taxon>
        <taxon>Mollicutes</taxon>
        <taxon>Acholeplasmatales</taxon>
        <taxon>Acholeplasmataceae</taxon>
        <taxon>Haploplasma</taxon>
    </lineage>
</organism>
<dbReference type="GO" id="GO:0032259">
    <property type="term" value="P:methylation"/>
    <property type="evidence" value="ECO:0007669"/>
    <property type="project" value="UniProtKB-KW"/>
</dbReference>
<dbReference type="InterPro" id="IPR029063">
    <property type="entry name" value="SAM-dependent_MTases_sf"/>
</dbReference>
<name>A0A449BEZ0_HAPAX</name>
<keyword evidence="2" id="KW-1185">Reference proteome</keyword>
<keyword evidence="1" id="KW-0489">Methyltransferase</keyword>
<dbReference type="Proteomes" id="UP000289841">
    <property type="component" value="Chromosome"/>
</dbReference>
<dbReference type="GO" id="GO:0160105">
    <property type="term" value="F:tRNA (adenine(22)-N1)-methyltransferase activity"/>
    <property type="evidence" value="ECO:0007669"/>
    <property type="project" value="UniProtKB-EC"/>
</dbReference>
<dbReference type="KEGG" id="aaxa:NCTC10138_01388"/>
<dbReference type="InterPro" id="IPR006901">
    <property type="entry name" value="TrmK"/>
</dbReference>
<dbReference type="AlphaFoldDB" id="A0A449BEZ0"/>
<dbReference type="Pfam" id="PF04816">
    <property type="entry name" value="TrmK"/>
    <property type="match status" value="1"/>
</dbReference>
<dbReference type="PANTHER" id="PTHR38451:SF1">
    <property type="entry name" value="TRNA (ADENINE(22)-N(1))-METHYLTRANSFERASE"/>
    <property type="match status" value="1"/>
</dbReference>
<reference evidence="1 2" key="1">
    <citation type="submission" date="2019-01" db="EMBL/GenBank/DDBJ databases">
        <authorList>
            <consortium name="Pathogen Informatics"/>
        </authorList>
    </citation>
    <scope>NUCLEOTIDE SEQUENCE [LARGE SCALE GENOMIC DNA]</scope>
    <source>
        <strain evidence="1 2">NCTC10138</strain>
    </source>
</reference>
<dbReference type="Gene3D" id="3.40.50.150">
    <property type="entry name" value="Vaccinia Virus protein VP39"/>
    <property type="match status" value="1"/>
</dbReference>
<evidence type="ECO:0000313" key="1">
    <source>
        <dbReference type="EMBL" id="VEU80998.1"/>
    </source>
</evidence>
<dbReference type="OrthoDB" id="384479at2"/>
<dbReference type="EC" id="2.1.1.217" evidence="1"/>
<sequence>MIKNKRIDALVDETKGINTLLDIGCDHGLVIKKAFENKNIKKAIASDVNEMPLESAKKNLKGFDVEFIVSNGFENIKDKFDGVVIAGMGAMLISNILEKAPEGDITYILQANSKLEVLREYLSNNNFKIIDEIVVFEKFYYIIIRAVRGNEKLNEKELYLGPILMKKTSSISYYQNLLDRYYRLINLEGTNSDVILQRVKWLESIINKNNKGELKWKNTKTYKH</sequence>
<dbReference type="PIRSF" id="PIRSF018637">
    <property type="entry name" value="TrmK"/>
    <property type="match status" value="1"/>
</dbReference>
<dbReference type="STRING" id="1278311.GCA_000428705_00080"/>
<dbReference type="SUPFAM" id="SSF53335">
    <property type="entry name" value="S-adenosyl-L-methionine-dependent methyltransferases"/>
    <property type="match status" value="1"/>
</dbReference>
<dbReference type="PANTHER" id="PTHR38451">
    <property type="entry name" value="TRNA (ADENINE(22)-N(1))-METHYLTRANSFERASE"/>
    <property type="match status" value="1"/>
</dbReference>
<protein>
    <submittedName>
        <fullName evidence="1">tRNA (Adenine(22)-N(1))-methyltransferase</fullName>
        <ecNumber evidence="1">2.1.1.217</ecNumber>
    </submittedName>
</protein>
<dbReference type="EMBL" id="LR215048">
    <property type="protein sequence ID" value="VEU80998.1"/>
    <property type="molecule type" value="Genomic_DNA"/>
</dbReference>